<evidence type="ECO:0000259" key="1">
    <source>
        <dbReference type="Pfam" id="PF01370"/>
    </source>
</evidence>
<dbReference type="PANTHER" id="PTHR48079">
    <property type="entry name" value="PROTEIN YEEZ"/>
    <property type="match status" value="1"/>
</dbReference>
<accession>A0ABP7RPK0</accession>
<dbReference type="PANTHER" id="PTHR48079:SF6">
    <property type="entry name" value="NAD(P)-BINDING DOMAIN-CONTAINING PROTEIN-RELATED"/>
    <property type="match status" value="1"/>
</dbReference>
<dbReference type="InterPro" id="IPR001509">
    <property type="entry name" value="Epimerase_deHydtase"/>
</dbReference>
<dbReference type="Pfam" id="PF01370">
    <property type="entry name" value="Epimerase"/>
    <property type="match status" value="1"/>
</dbReference>
<dbReference type="EMBL" id="BAABCQ010000138">
    <property type="protein sequence ID" value="GAA4000367.1"/>
    <property type="molecule type" value="Genomic_DNA"/>
</dbReference>
<evidence type="ECO:0000313" key="2">
    <source>
        <dbReference type="EMBL" id="GAA4000367.1"/>
    </source>
</evidence>
<evidence type="ECO:0000313" key="3">
    <source>
        <dbReference type="Proteomes" id="UP001500034"/>
    </source>
</evidence>
<proteinExistence type="predicted"/>
<gene>
    <name evidence="2" type="ORF">GCM10022384_54180</name>
</gene>
<reference evidence="3" key="1">
    <citation type="journal article" date="2019" name="Int. J. Syst. Evol. Microbiol.">
        <title>The Global Catalogue of Microorganisms (GCM) 10K type strain sequencing project: providing services to taxonomists for standard genome sequencing and annotation.</title>
        <authorList>
            <consortium name="The Broad Institute Genomics Platform"/>
            <consortium name="The Broad Institute Genome Sequencing Center for Infectious Disease"/>
            <person name="Wu L."/>
            <person name="Ma J."/>
        </authorList>
    </citation>
    <scope>NUCLEOTIDE SEQUENCE [LARGE SCALE GENOMIC DNA]</scope>
    <source>
        <strain evidence="3">JCM 17027</strain>
    </source>
</reference>
<name>A0ABP7RPK0_9ACTN</name>
<comment type="caution">
    <text evidence="2">The sequence shown here is derived from an EMBL/GenBank/DDBJ whole genome shotgun (WGS) entry which is preliminary data.</text>
</comment>
<protein>
    <recommendedName>
        <fullName evidence="1">NAD-dependent epimerase/dehydratase domain-containing protein</fullName>
    </recommendedName>
</protein>
<dbReference type="Proteomes" id="UP001500034">
    <property type="component" value="Unassembled WGS sequence"/>
</dbReference>
<dbReference type="InterPro" id="IPR036291">
    <property type="entry name" value="NAD(P)-bd_dom_sf"/>
</dbReference>
<keyword evidence="3" id="KW-1185">Reference proteome</keyword>
<dbReference type="SUPFAM" id="SSF51735">
    <property type="entry name" value="NAD(P)-binding Rossmann-fold domains"/>
    <property type="match status" value="1"/>
</dbReference>
<organism evidence="2 3">
    <name type="scientific">Streptomyces marokkonensis</name>
    <dbReference type="NCBI Taxonomy" id="324855"/>
    <lineage>
        <taxon>Bacteria</taxon>
        <taxon>Bacillati</taxon>
        <taxon>Actinomycetota</taxon>
        <taxon>Actinomycetes</taxon>
        <taxon>Kitasatosporales</taxon>
        <taxon>Streptomycetaceae</taxon>
        <taxon>Streptomyces</taxon>
    </lineage>
</organism>
<sequence>MCERFAAAGCSVLSVSRSGARAPWWPESVQSTALELTAADTAQLRRALTGADVVVNAAAVVWRTTEASMRALHMTAVDQLIDAAGGPGARIVQLGSSYEYAPAAFGVSTKEDDPRSPTSLYGQSKRYGTEAVRRAARERRVEGVVLRVANVTGPGAGGNSLPGMVARQLAAGAAHLRLSPLTVWRDYVDVRDVIDAVLTAATAPAADVSGQVINIGGGAALPVRDLVNRLIELSGVGARIVEAADRPVLEPMPWQQLDISRARDLLGWRPARKLHDSLTDLLAAERRSHEEGAAA</sequence>
<dbReference type="Gene3D" id="3.40.50.720">
    <property type="entry name" value="NAD(P)-binding Rossmann-like Domain"/>
    <property type="match status" value="1"/>
</dbReference>
<feature type="domain" description="NAD-dependent epimerase/dehydratase" evidence="1">
    <location>
        <begin position="1"/>
        <end position="216"/>
    </location>
</feature>
<dbReference type="InterPro" id="IPR051783">
    <property type="entry name" value="NAD(P)-dependent_oxidoreduct"/>
</dbReference>